<dbReference type="InterPro" id="IPR050768">
    <property type="entry name" value="UPF0353/GerABKA_families"/>
</dbReference>
<evidence type="ECO:0000256" key="3">
    <source>
        <dbReference type="ARBA" id="ARBA00022989"/>
    </source>
</evidence>
<keyword evidence="1" id="KW-1003">Cell membrane</keyword>
<dbReference type="SUPFAM" id="SSF53300">
    <property type="entry name" value="vWA-like"/>
    <property type="match status" value="1"/>
</dbReference>
<feature type="domain" description="VWFA" evidence="6">
    <location>
        <begin position="89"/>
        <end position="286"/>
    </location>
</feature>
<dbReference type="InterPro" id="IPR036465">
    <property type="entry name" value="vWFA_dom_sf"/>
</dbReference>
<keyword evidence="4 5" id="KW-0472">Membrane</keyword>
<evidence type="ECO:0000313" key="7">
    <source>
        <dbReference type="EMBL" id="CAB4699331.1"/>
    </source>
</evidence>
<dbReference type="PANTHER" id="PTHR22550:SF5">
    <property type="entry name" value="LEUCINE ZIPPER PROTEIN 4"/>
    <property type="match status" value="1"/>
</dbReference>
<dbReference type="InterPro" id="IPR002035">
    <property type="entry name" value="VWF_A"/>
</dbReference>
<name>A0A6J6PIN6_9ZZZZ</name>
<organism evidence="7">
    <name type="scientific">freshwater metagenome</name>
    <dbReference type="NCBI Taxonomy" id="449393"/>
    <lineage>
        <taxon>unclassified sequences</taxon>
        <taxon>metagenomes</taxon>
        <taxon>ecological metagenomes</taxon>
    </lineage>
</organism>
<dbReference type="SMART" id="SM00327">
    <property type="entry name" value="VWA"/>
    <property type="match status" value="1"/>
</dbReference>
<evidence type="ECO:0000259" key="6">
    <source>
        <dbReference type="PROSITE" id="PS50234"/>
    </source>
</evidence>
<sequence>MRVSFAQPYVLLALLVVPAAAALAWWVNRRGSRYPMAFTNLDVLAEVAEEHRSWRRFAPIALLLIALALAAAAAAQPRATLTVTGEEATVVLLVDVSGSMRANDVEPTRLDAAVAAIKTFLSEVPSRYQVGLVDFSSSAEVLMPPTTDRAALNESLAYLLPEAGTAIGDGLDTAVKLLKASLAETATPEAGKKIPAAIVLLSDGAQNRGSILPLAGAREAKRAGIQVYTVALGTQHGVVTFGFGQYLNSIPVPPDPATMSQIARITGGKTFTAVNAEEVSSVYRSLGSQIGRHKERRAIGSWFAAGAAIALLGAGAAGIALGPRLP</sequence>
<dbReference type="Gene3D" id="3.40.50.410">
    <property type="entry name" value="von Willebrand factor, type A domain"/>
    <property type="match status" value="1"/>
</dbReference>
<dbReference type="EMBL" id="CAEZXP010000003">
    <property type="protein sequence ID" value="CAB4699331.1"/>
    <property type="molecule type" value="Genomic_DNA"/>
</dbReference>
<gene>
    <name evidence="7" type="ORF">UFOPK2399_01245</name>
</gene>
<dbReference type="Pfam" id="PF13519">
    <property type="entry name" value="VWA_2"/>
    <property type="match status" value="1"/>
</dbReference>
<dbReference type="PROSITE" id="PS50234">
    <property type="entry name" value="VWFA"/>
    <property type="match status" value="1"/>
</dbReference>
<keyword evidence="3 5" id="KW-1133">Transmembrane helix</keyword>
<accession>A0A6J6PIN6</accession>
<feature type="transmembrane region" description="Helical" evidence="5">
    <location>
        <begin position="9"/>
        <end position="27"/>
    </location>
</feature>
<dbReference type="NCBIfam" id="TIGR02226">
    <property type="entry name" value="two_anch"/>
    <property type="match status" value="1"/>
</dbReference>
<dbReference type="InterPro" id="IPR024163">
    <property type="entry name" value="Aerotolerance_reg_N"/>
</dbReference>
<keyword evidence="2 5" id="KW-0812">Transmembrane</keyword>
<dbReference type="PANTHER" id="PTHR22550">
    <property type="entry name" value="SPORE GERMINATION PROTEIN"/>
    <property type="match status" value="1"/>
</dbReference>
<evidence type="ECO:0000256" key="2">
    <source>
        <dbReference type="ARBA" id="ARBA00022692"/>
    </source>
</evidence>
<evidence type="ECO:0000256" key="4">
    <source>
        <dbReference type="ARBA" id="ARBA00023136"/>
    </source>
</evidence>
<dbReference type="InterPro" id="IPR011933">
    <property type="entry name" value="Double_TM_dom"/>
</dbReference>
<evidence type="ECO:0000256" key="5">
    <source>
        <dbReference type="SAM" id="Phobius"/>
    </source>
</evidence>
<proteinExistence type="predicted"/>
<feature type="transmembrane region" description="Helical" evidence="5">
    <location>
        <begin position="302"/>
        <end position="321"/>
    </location>
</feature>
<reference evidence="7" key="1">
    <citation type="submission" date="2020-05" db="EMBL/GenBank/DDBJ databases">
        <authorList>
            <person name="Chiriac C."/>
            <person name="Salcher M."/>
            <person name="Ghai R."/>
            <person name="Kavagutti S V."/>
        </authorList>
    </citation>
    <scope>NUCLEOTIDE SEQUENCE</scope>
</reference>
<dbReference type="AlphaFoldDB" id="A0A6J6PIN6"/>
<dbReference type="Pfam" id="PF07584">
    <property type="entry name" value="BatA"/>
    <property type="match status" value="1"/>
</dbReference>
<evidence type="ECO:0000256" key="1">
    <source>
        <dbReference type="ARBA" id="ARBA00022475"/>
    </source>
</evidence>
<protein>
    <submittedName>
        <fullName evidence="7">Unannotated protein</fullName>
    </submittedName>
</protein>